<dbReference type="Pfam" id="PF22741">
    <property type="entry name" value="PTP-NADK"/>
    <property type="match status" value="1"/>
</dbReference>
<comment type="similarity">
    <text evidence="2">Belongs to the NAD kinase family.</text>
</comment>
<keyword evidence="4" id="KW-0150">Chloroplast</keyword>
<dbReference type="FunFam" id="3.40.50.10330:FF:000019">
    <property type="entry name" value="NAD kinase 2, chloroplastic"/>
    <property type="match status" value="1"/>
</dbReference>
<evidence type="ECO:0000256" key="12">
    <source>
        <dbReference type="ARBA" id="ARBA00022946"/>
    </source>
</evidence>
<feature type="compositionally biased region" description="Polar residues" evidence="16">
    <location>
        <begin position="664"/>
        <end position="673"/>
    </location>
</feature>
<dbReference type="STRING" id="105231.A0A1Y1I8F5"/>
<dbReference type="PANTHER" id="PTHR20275:SF6">
    <property type="entry name" value="NAD KINASE 2, CHLOROPLASTIC"/>
    <property type="match status" value="1"/>
</dbReference>
<dbReference type="SUPFAM" id="SSF52799">
    <property type="entry name" value="(Phosphotyrosine protein) phosphatases II"/>
    <property type="match status" value="1"/>
</dbReference>
<evidence type="ECO:0000256" key="5">
    <source>
        <dbReference type="ARBA" id="ARBA00022640"/>
    </source>
</evidence>
<dbReference type="InterPro" id="IPR029021">
    <property type="entry name" value="Prot-tyrosine_phosphatase-like"/>
</dbReference>
<feature type="region of interest" description="Disordered" evidence="16">
    <location>
        <begin position="476"/>
        <end position="507"/>
    </location>
</feature>
<proteinExistence type="inferred from homology"/>
<evidence type="ECO:0000256" key="7">
    <source>
        <dbReference type="ARBA" id="ARBA00022741"/>
    </source>
</evidence>
<comment type="subcellular location">
    <subcellularLocation>
        <location evidence="1">Plastid</location>
        <location evidence="1">Chloroplast</location>
    </subcellularLocation>
</comment>
<reference evidence="18 19" key="1">
    <citation type="journal article" date="2014" name="Nat. Commun.">
        <title>Klebsormidium flaccidum genome reveals primary factors for plant terrestrial adaptation.</title>
        <authorList>
            <person name="Hori K."/>
            <person name="Maruyama F."/>
            <person name="Fujisawa T."/>
            <person name="Togashi T."/>
            <person name="Yamamoto N."/>
            <person name="Seo M."/>
            <person name="Sato S."/>
            <person name="Yamada T."/>
            <person name="Mori H."/>
            <person name="Tajima N."/>
            <person name="Moriyama T."/>
            <person name="Ikeuchi M."/>
            <person name="Watanabe M."/>
            <person name="Wada H."/>
            <person name="Kobayashi K."/>
            <person name="Saito M."/>
            <person name="Masuda T."/>
            <person name="Sasaki-Sekimoto Y."/>
            <person name="Mashiguchi K."/>
            <person name="Awai K."/>
            <person name="Shimojima M."/>
            <person name="Masuda S."/>
            <person name="Iwai M."/>
            <person name="Nobusawa T."/>
            <person name="Narise T."/>
            <person name="Kondo S."/>
            <person name="Saito H."/>
            <person name="Sato R."/>
            <person name="Murakawa M."/>
            <person name="Ihara Y."/>
            <person name="Oshima-Yamada Y."/>
            <person name="Ohtaka K."/>
            <person name="Satoh M."/>
            <person name="Sonobe K."/>
            <person name="Ishii M."/>
            <person name="Ohtani R."/>
            <person name="Kanamori-Sato M."/>
            <person name="Honoki R."/>
            <person name="Miyazaki D."/>
            <person name="Mochizuki H."/>
            <person name="Umetsu J."/>
            <person name="Higashi K."/>
            <person name="Shibata D."/>
            <person name="Kamiya Y."/>
            <person name="Sato N."/>
            <person name="Nakamura Y."/>
            <person name="Tabata S."/>
            <person name="Ida S."/>
            <person name="Kurokawa K."/>
            <person name="Ohta H."/>
        </authorList>
    </citation>
    <scope>NUCLEOTIDE SEQUENCE [LARGE SCALE GENOMIC DNA]</scope>
    <source>
        <strain evidence="18 19">NIES-2285</strain>
    </source>
</reference>
<feature type="region of interest" description="Disordered" evidence="16">
    <location>
        <begin position="697"/>
        <end position="754"/>
    </location>
</feature>
<dbReference type="GO" id="GO:0005516">
    <property type="term" value="F:calmodulin binding"/>
    <property type="evidence" value="ECO:0007669"/>
    <property type="project" value="UniProtKB-KW"/>
</dbReference>
<feature type="domain" description="DSP-PTPase phosphatase fused to NAD+ Kinase" evidence="17">
    <location>
        <begin position="270"/>
        <end position="411"/>
    </location>
</feature>
<evidence type="ECO:0000256" key="6">
    <source>
        <dbReference type="ARBA" id="ARBA00022679"/>
    </source>
</evidence>
<dbReference type="HAMAP" id="MF_00361">
    <property type="entry name" value="NAD_kinase"/>
    <property type="match status" value="1"/>
</dbReference>
<dbReference type="EMBL" id="DF237291">
    <property type="protein sequence ID" value="GAQ87265.1"/>
    <property type="molecule type" value="Genomic_DNA"/>
</dbReference>
<evidence type="ECO:0000256" key="10">
    <source>
        <dbReference type="ARBA" id="ARBA00022857"/>
    </source>
</evidence>
<dbReference type="EC" id="2.7.1.23" evidence="3"/>
<comment type="catalytic activity">
    <reaction evidence="14">
        <text>NAD(+) + ATP = ADP + NADP(+) + H(+)</text>
        <dbReference type="Rhea" id="RHEA:18629"/>
        <dbReference type="ChEBI" id="CHEBI:15378"/>
        <dbReference type="ChEBI" id="CHEBI:30616"/>
        <dbReference type="ChEBI" id="CHEBI:57540"/>
        <dbReference type="ChEBI" id="CHEBI:58349"/>
        <dbReference type="ChEBI" id="CHEBI:456216"/>
        <dbReference type="EC" id="2.7.1.23"/>
    </reaction>
</comment>
<keyword evidence="10" id="KW-0521">NADP</keyword>
<dbReference type="Gene3D" id="3.90.190.10">
    <property type="entry name" value="Protein tyrosine phosphatase superfamily"/>
    <property type="match status" value="1"/>
</dbReference>
<dbReference type="InterPro" id="IPR016064">
    <property type="entry name" value="NAD/diacylglycerol_kinase_sf"/>
</dbReference>
<feature type="compositionally biased region" description="Polar residues" evidence="16">
    <location>
        <begin position="605"/>
        <end position="623"/>
    </location>
</feature>
<evidence type="ECO:0000256" key="1">
    <source>
        <dbReference type="ARBA" id="ARBA00004229"/>
    </source>
</evidence>
<evidence type="ECO:0000256" key="4">
    <source>
        <dbReference type="ARBA" id="ARBA00022528"/>
    </source>
</evidence>
<feature type="compositionally biased region" description="Low complexity" evidence="16">
    <location>
        <begin position="498"/>
        <end position="507"/>
    </location>
</feature>
<keyword evidence="19" id="KW-1185">Reference proteome</keyword>
<dbReference type="OrthoDB" id="24581at2759"/>
<dbReference type="SUPFAM" id="SSF111331">
    <property type="entry name" value="NAD kinase/diacylglycerol kinase-like"/>
    <property type="match status" value="1"/>
</dbReference>
<evidence type="ECO:0000256" key="8">
    <source>
        <dbReference type="ARBA" id="ARBA00022777"/>
    </source>
</evidence>
<evidence type="ECO:0000256" key="3">
    <source>
        <dbReference type="ARBA" id="ARBA00012120"/>
    </source>
</evidence>
<keyword evidence="6" id="KW-0808">Transferase</keyword>
<dbReference type="GO" id="GO:0003951">
    <property type="term" value="F:NAD+ kinase activity"/>
    <property type="evidence" value="ECO:0000318"/>
    <property type="project" value="GO_Central"/>
</dbReference>
<dbReference type="FunFam" id="2.60.200.30:FF:000004">
    <property type="entry name" value="NAD kinase 2, chloroplastic"/>
    <property type="match status" value="1"/>
</dbReference>
<gene>
    <name evidence="18" type="ORF">KFL_003420040</name>
</gene>
<dbReference type="Pfam" id="PF20143">
    <property type="entry name" value="NAD_kinase_C"/>
    <property type="match status" value="1"/>
</dbReference>
<keyword evidence="8 18" id="KW-0418">Kinase</keyword>
<keyword evidence="7" id="KW-0547">Nucleotide-binding</keyword>
<evidence type="ECO:0000256" key="16">
    <source>
        <dbReference type="SAM" id="MobiDB-lite"/>
    </source>
</evidence>
<dbReference type="InterPro" id="IPR055214">
    <property type="entry name" value="PTP-NADK"/>
</dbReference>
<dbReference type="GO" id="GO:0019674">
    <property type="term" value="P:NAD+ metabolic process"/>
    <property type="evidence" value="ECO:0007669"/>
    <property type="project" value="InterPro"/>
</dbReference>
<dbReference type="InterPro" id="IPR017437">
    <property type="entry name" value="ATP-NAD_kinase_PpnK-typ_C"/>
</dbReference>
<dbReference type="GO" id="GO:0006741">
    <property type="term" value="P:NADP+ biosynthetic process"/>
    <property type="evidence" value="ECO:0000318"/>
    <property type="project" value="GO_Central"/>
</dbReference>
<accession>A0A1Y1I8F5</accession>
<evidence type="ECO:0000256" key="11">
    <source>
        <dbReference type="ARBA" id="ARBA00022860"/>
    </source>
</evidence>
<feature type="region of interest" description="Disordered" evidence="16">
    <location>
        <begin position="588"/>
        <end position="673"/>
    </location>
</feature>
<protein>
    <recommendedName>
        <fullName evidence="3">NAD(+) kinase</fullName>
        <ecNumber evidence="3">2.7.1.23</ecNumber>
    </recommendedName>
</protein>
<dbReference type="PANTHER" id="PTHR20275">
    <property type="entry name" value="NAD KINASE"/>
    <property type="match status" value="1"/>
</dbReference>
<keyword evidence="5" id="KW-0934">Plastid</keyword>
<dbReference type="Pfam" id="PF01513">
    <property type="entry name" value="NAD_kinase"/>
    <property type="match status" value="1"/>
</dbReference>
<dbReference type="OMA" id="SEGEMNY"/>
<dbReference type="Gene3D" id="2.60.200.30">
    <property type="entry name" value="Probable inorganic polyphosphate/atp-NAD kinase, domain 2"/>
    <property type="match status" value="1"/>
</dbReference>
<evidence type="ECO:0000259" key="17">
    <source>
        <dbReference type="Pfam" id="PF22741"/>
    </source>
</evidence>
<feature type="compositionally biased region" description="Basic and acidic residues" evidence="16">
    <location>
        <begin position="722"/>
        <end position="736"/>
    </location>
</feature>
<dbReference type="InterPro" id="IPR002504">
    <property type="entry name" value="NADK"/>
</dbReference>
<dbReference type="AlphaFoldDB" id="A0A1Y1I8F5"/>
<evidence type="ECO:0000256" key="14">
    <source>
        <dbReference type="ARBA" id="ARBA00047925"/>
    </source>
</evidence>
<evidence type="ECO:0000256" key="2">
    <source>
        <dbReference type="ARBA" id="ARBA00010995"/>
    </source>
</evidence>
<organism evidence="18 19">
    <name type="scientific">Klebsormidium nitens</name>
    <name type="common">Green alga</name>
    <name type="synonym">Ulothrix nitens</name>
    <dbReference type="NCBI Taxonomy" id="105231"/>
    <lineage>
        <taxon>Eukaryota</taxon>
        <taxon>Viridiplantae</taxon>
        <taxon>Streptophyta</taxon>
        <taxon>Klebsormidiophyceae</taxon>
        <taxon>Klebsormidiales</taxon>
        <taxon>Klebsormidiaceae</taxon>
        <taxon>Klebsormidium</taxon>
    </lineage>
</organism>
<name>A0A1Y1I8F5_KLENI</name>
<dbReference type="Proteomes" id="UP000054558">
    <property type="component" value="Unassembled WGS sequence"/>
</dbReference>
<comment type="function">
    <text evidence="15">Involved in chlorophyll synthesis and chloroplast protection against oxidative damage.</text>
</comment>
<feature type="compositionally biased region" description="Basic and acidic residues" evidence="16">
    <location>
        <begin position="624"/>
        <end position="663"/>
    </location>
</feature>
<evidence type="ECO:0000256" key="13">
    <source>
        <dbReference type="ARBA" id="ARBA00023027"/>
    </source>
</evidence>
<dbReference type="Gene3D" id="3.40.50.10330">
    <property type="entry name" value="Probable inorganic polyphosphate/atp-NAD kinase, domain 1"/>
    <property type="match status" value="1"/>
</dbReference>
<keyword evidence="12" id="KW-0809">Transit peptide</keyword>
<dbReference type="GO" id="GO:0005524">
    <property type="term" value="F:ATP binding"/>
    <property type="evidence" value="ECO:0007669"/>
    <property type="project" value="UniProtKB-KW"/>
</dbReference>
<evidence type="ECO:0000256" key="15">
    <source>
        <dbReference type="ARBA" id="ARBA00053646"/>
    </source>
</evidence>
<evidence type="ECO:0000313" key="18">
    <source>
        <dbReference type="EMBL" id="GAQ87265.1"/>
    </source>
</evidence>
<keyword evidence="11" id="KW-0112">Calmodulin-binding</keyword>
<sequence length="1127" mass="124398">MDTLRSSVTRVENVGQSLRTGLGICRAEPVGGRVQLATSNAIRKGEANEGRGKIRSVLDTAIDSDDEASSYDAIVRKQAQEEESRFFRLGPPPGDVAEVEAFCRIYRLAEQLHISVMDALRELEDMQQAASVAGLSEAAAFGYWVNKGLENGGITVEGDVPEQEEKVVAGLALIGSILQRGRERVLGRPGIWVAEEKKRSQALRDVQAGEETPPLAQLRAEVRNACSLLQESLEALLPEDWSQTELVKQRLERVRNVCLDAGFPRSEGAPAHADIPNFAEVRLLPVRRQGREIIDLAEDREAVVFWRGGQLTQQGLEWLRKKGFRAVVDLRATEWGRQWARWDSAAGDIKRYHIPIQFDEMPDHEQVTQFARIVADPANQPLFVFSTGGTGRTCAIIAKWRELVQSAGGVKAFAPSAAKVGGNGKAAAATVAREELDRAEKVIDELEDVAPVCDGCEEDEEDGVLATPADEPAATVGALEDSSGAEEQTTTELEESEPSTSESPSFEGIKRLWQGRESPFAYNAFEAQRPTSDVLSRPAMQEWLRQNKARGVSAFEAQMRAYRQPVQPLSEVARKKREEESITGVAGRWGRQRGGGIPRSGPSFDPNTESLPTPSTNQGVNGTTEERLESKDTVLSDERDRMGAAEAAAREAASDSKQAEHESSVQQNDGASQNGYAYEEDEEMSMEMFGVHQDGSGLWRVDESSRGGNGRSVASDGAAAPDDGRGDGMAVERPEESSSDEEGGGFQGDMCSSTTGVVRLQSRRKAEMYLVRTDGFTCTREKVRESTLAFTHPSTQQQMLMWKTPPKTVMLLKKLGEDLMKETEEVALWLHHQEGMNVVVEPEVHDKLARTPGFGFVETYYNADMSRLHERVDFVVCLGGDGVILHVSNLFTEAVPPVVSFNLGSLGFLTTHQYEEYRADLLALIHGNSSMEGVYITLRMRLRCEIFRRGVPIPGKVFEVLNEIVVDRGASPYLCKIECYERNRLITKVQADGVLLATPTGSTAYSVAAGGSMVHPNVPCILFTPICPHSLSFRPVILPDSAEIELRVPADARNTAWVCFDGKKRQQLMRGDSVRIRMSEHPMPTVNKYDQTDDWFRSLVRCLNWNERLEQKAFSLPNLGGGYEDEY</sequence>
<dbReference type="InterPro" id="IPR017438">
    <property type="entry name" value="ATP-NAD_kinase_N"/>
</dbReference>
<keyword evidence="9" id="KW-0067">ATP-binding</keyword>
<evidence type="ECO:0000256" key="9">
    <source>
        <dbReference type="ARBA" id="ARBA00022840"/>
    </source>
</evidence>
<dbReference type="GO" id="GO:0009507">
    <property type="term" value="C:chloroplast"/>
    <property type="evidence" value="ECO:0007669"/>
    <property type="project" value="UniProtKB-SubCell"/>
</dbReference>
<evidence type="ECO:0000313" key="19">
    <source>
        <dbReference type="Proteomes" id="UP000054558"/>
    </source>
</evidence>
<keyword evidence="13" id="KW-0520">NAD</keyword>